<gene>
    <name evidence="1" type="ORF">LPB3_14855</name>
</gene>
<name>A0A1B8TQU5_9FLAO</name>
<organism evidence="1 2">
    <name type="scientific">Polaribacter vadi</name>
    <dbReference type="NCBI Taxonomy" id="1774273"/>
    <lineage>
        <taxon>Bacteria</taxon>
        <taxon>Pseudomonadati</taxon>
        <taxon>Bacteroidota</taxon>
        <taxon>Flavobacteriia</taxon>
        <taxon>Flavobacteriales</taxon>
        <taxon>Flavobacteriaceae</taxon>
    </lineage>
</organism>
<dbReference type="PROSITE" id="PS51257">
    <property type="entry name" value="PROKAR_LIPOPROTEIN"/>
    <property type="match status" value="1"/>
</dbReference>
<dbReference type="Proteomes" id="UP000092584">
    <property type="component" value="Unassembled WGS sequence"/>
</dbReference>
<proteinExistence type="predicted"/>
<protein>
    <submittedName>
        <fullName evidence="1">Uncharacterized protein</fullName>
    </submittedName>
</protein>
<dbReference type="AlphaFoldDB" id="A0A1B8TQU5"/>
<accession>A0A1B8TQU5</accession>
<reference evidence="2" key="1">
    <citation type="submission" date="2016-02" db="EMBL/GenBank/DDBJ databases">
        <authorList>
            <person name="Shin S.-K."/>
            <person name="Yi H."/>
            <person name="Kim E."/>
        </authorList>
    </citation>
    <scope>NUCLEOTIDE SEQUENCE [LARGE SCALE GENOMIC DNA]</scope>
    <source>
        <strain evidence="2">LPB0003</strain>
    </source>
</reference>
<dbReference type="KEGG" id="pob:LPB03_14450"/>
<keyword evidence="2" id="KW-1185">Reference proteome</keyword>
<evidence type="ECO:0000313" key="2">
    <source>
        <dbReference type="Proteomes" id="UP000092584"/>
    </source>
</evidence>
<comment type="caution">
    <text evidence="1">The sequence shown here is derived from an EMBL/GenBank/DDBJ whole genome shotgun (WGS) entry which is preliminary data.</text>
</comment>
<sequence length="122" mass="14176">MFKKIMYSTVLVAFVFISCKSKKMEKKEASKIVFQSQKVTKEIHSPDKSKILILSYLEDMNATTDFDYKVISLKSKKEVKSGKFTGVKIEWFTNESLKGYLYQGIIEKENPKQSFEIINLNQ</sequence>
<dbReference type="STRING" id="1774273.LPB03_14450"/>
<evidence type="ECO:0000313" key="1">
    <source>
        <dbReference type="EMBL" id="OBY62057.1"/>
    </source>
</evidence>
<dbReference type="EMBL" id="LSFM01000025">
    <property type="protein sequence ID" value="OBY62057.1"/>
    <property type="molecule type" value="Genomic_DNA"/>
</dbReference>